<feature type="region of interest" description="Disordered" evidence="1">
    <location>
        <begin position="1"/>
        <end position="50"/>
    </location>
</feature>
<organism evidence="2">
    <name type="scientific">bioreactor metagenome</name>
    <dbReference type="NCBI Taxonomy" id="1076179"/>
    <lineage>
        <taxon>unclassified sequences</taxon>
        <taxon>metagenomes</taxon>
        <taxon>ecological metagenomes</taxon>
    </lineage>
</organism>
<gene>
    <name evidence="2" type="ORF">SDC9_97862</name>
</gene>
<dbReference type="AlphaFoldDB" id="A0A645AD32"/>
<comment type="caution">
    <text evidence="2">The sequence shown here is derived from an EMBL/GenBank/DDBJ whole genome shotgun (WGS) entry which is preliminary data.</text>
</comment>
<proteinExistence type="predicted"/>
<evidence type="ECO:0000313" key="2">
    <source>
        <dbReference type="EMBL" id="MPM51115.1"/>
    </source>
</evidence>
<reference evidence="2" key="1">
    <citation type="submission" date="2019-08" db="EMBL/GenBank/DDBJ databases">
        <authorList>
            <person name="Kucharzyk K."/>
            <person name="Murdoch R.W."/>
            <person name="Higgins S."/>
            <person name="Loffler F."/>
        </authorList>
    </citation>
    <scope>NUCLEOTIDE SEQUENCE</scope>
</reference>
<name>A0A645AD32_9ZZZZ</name>
<evidence type="ECO:0000256" key="1">
    <source>
        <dbReference type="SAM" id="MobiDB-lite"/>
    </source>
</evidence>
<accession>A0A645AD32</accession>
<feature type="compositionally biased region" description="Basic and acidic residues" evidence="1">
    <location>
        <begin position="1"/>
        <end position="13"/>
    </location>
</feature>
<protein>
    <submittedName>
        <fullName evidence="2">Uncharacterized protein</fullName>
    </submittedName>
</protein>
<dbReference type="EMBL" id="VSSQ01013268">
    <property type="protein sequence ID" value="MPM51115.1"/>
    <property type="molecule type" value="Genomic_DNA"/>
</dbReference>
<sequence>MSKEKDAVSKEENSENNPKNDEEDLLYTHKPENRGSSMQWNSAFCRRPGH</sequence>